<dbReference type="Proteomes" id="UP001456368">
    <property type="component" value="Chromosome"/>
</dbReference>
<sequence length="147" mass="16070">MSFNLTVGKKDIEIKFNYGLVFRLNKALETEQGADNGAGIVFSRLKSGDDSALHDIIKVISGKNTPDEAILNAVGEQAELLGEGDEGAGLDKLVNMMVEEIEKSGFFMRKLHIFKENVEKAKAQLKPAQKDEQAGLQAILDTLVNVH</sequence>
<dbReference type="EMBL" id="CP141698">
    <property type="protein sequence ID" value="WYC67259.1"/>
    <property type="molecule type" value="Genomic_DNA"/>
</dbReference>
<dbReference type="Pfam" id="PF12363">
    <property type="entry name" value="Phage_TAC_12"/>
    <property type="match status" value="1"/>
</dbReference>
<name>A0ABZ2SJ87_9LACT</name>
<keyword evidence="2" id="KW-1185">Reference proteome</keyword>
<dbReference type="RefSeq" id="WP_019293259.1">
    <property type="nucleotide sequence ID" value="NZ_CP045924.1"/>
</dbReference>
<evidence type="ECO:0000313" key="2">
    <source>
        <dbReference type="Proteomes" id="UP001456368"/>
    </source>
</evidence>
<accession>A0ABZ2SJ87</accession>
<proteinExistence type="predicted"/>
<gene>
    <name evidence="1" type="ORF">VNN45_10245</name>
</gene>
<reference evidence="1 2" key="1">
    <citation type="submission" date="2023-12" db="EMBL/GenBank/DDBJ databases">
        <title>Redefining Piscine Lactococcosis.</title>
        <authorList>
            <person name="Heckman T.I."/>
            <person name="Yazdi Z."/>
            <person name="Older C.E."/>
            <person name="Griffin M.J."/>
            <person name="Waldbieser G.C."/>
            <person name="Chow A.M."/>
            <person name="Medina Silva I."/>
            <person name="Anenson K.M."/>
            <person name="Garcia J.C."/>
            <person name="LaFrentz B.R."/>
            <person name="Slavic D."/>
            <person name="Toohey-Kurth K.L."/>
            <person name="Yant P."/>
            <person name="Fritz H.M."/>
            <person name="Henderson E."/>
            <person name="McDowall R."/>
            <person name="Cai H."/>
            <person name="Adikson M."/>
            <person name="Soto E."/>
        </authorList>
    </citation>
    <scope>NUCLEOTIDE SEQUENCE [LARGE SCALE GENOMIC DNA]</scope>
    <source>
        <strain evidence="1 2">R21-91A</strain>
    </source>
</reference>
<evidence type="ECO:0000313" key="1">
    <source>
        <dbReference type="EMBL" id="WYC67259.1"/>
    </source>
</evidence>
<dbReference type="InterPro" id="IPR024410">
    <property type="entry name" value="Phage_TAC_12"/>
</dbReference>
<organism evidence="1 2">
    <name type="scientific">Lactococcus petauri</name>
    <dbReference type="NCBI Taxonomy" id="1940789"/>
    <lineage>
        <taxon>Bacteria</taxon>
        <taxon>Bacillati</taxon>
        <taxon>Bacillota</taxon>
        <taxon>Bacilli</taxon>
        <taxon>Lactobacillales</taxon>
        <taxon>Streptococcaceae</taxon>
        <taxon>Lactococcus</taxon>
    </lineage>
</organism>
<protein>
    <submittedName>
        <fullName evidence="1">Tail assembly chaperone</fullName>
    </submittedName>
</protein>